<evidence type="ECO:0000313" key="2">
    <source>
        <dbReference type="EMBL" id="WVZ54440.1"/>
    </source>
</evidence>
<evidence type="ECO:0000313" key="3">
    <source>
        <dbReference type="Proteomes" id="UP001341281"/>
    </source>
</evidence>
<reference evidence="2 3" key="1">
    <citation type="submission" date="2024-02" db="EMBL/GenBank/DDBJ databases">
        <title>High-quality chromosome-scale genome assembly of Pensacola bahiagrass (Paspalum notatum Flugge var. saurae).</title>
        <authorList>
            <person name="Vega J.M."/>
            <person name="Podio M."/>
            <person name="Orjuela J."/>
            <person name="Siena L.A."/>
            <person name="Pessino S.C."/>
            <person name="Combes M.C."/>
            <person name="Mariac C."/>
            <person name="Albertini E."/>
            <person name="Pupilli F."/>
            <person name="Ortiz J.P.A."/>
            <person name="Leblanc O."/>
        </authorList>
    </citation>
    <scope>NUCLEOTIDE SEQUENCE [LARGE SCALE GENOMIC DNA]</scope>
    <source>
        <strain evidence="2">R1</strain>
        <tissue evidence="2">Leaf</tissue>
    </source>
</reference>
<keyword evidence="3" id="KW-1185">Reference proteome</keyword>
<feature type="region of interest" description="Disordered" evidence="1">
    <location>
        <begin position="1"/>
        <end position="24"/>
    </location>
</feature>
<name>A0AAQ3PPQ4_PASNO</name>
<gene>
    <name evidence="2" type="ORF">U9M48_005232</name>
</gene>
<sequence length="159" mass="17419">MSSRLPQLQKKPISRPFSGSVIEPDPQTTQLLDATTNLQGVLLAEVPGAVGFDTVLSDLGGASKCSCNLLELSWRSAPSSMRRLPGVPLEYADTRTRAIDKRMIDHDVLGKDEQGTPAAEHQAVHHHRWSGSGSVLRLRVHSADVTHYAKITNRSHHNQ</sequence>
<dbReference type="AlphaFoldDB" id="A0AAQ3PPQ4"/>
<dbReference type="EMBL" id="CP144745">
    <property type="protein sequence ID" value="WVZ54440.1"/>
    <property type="molecule type" value="Genomic_DNA"/>
</dbReference>
<evidence type="ECO:0000256" key="1">
    <source>
        <dbReference type="SAM" id="MobiDB-lite"/>
    </source>
</evidence>
<accession>A0AAQ3PPQ4</accession>
<dbReference type="Proteomes" id="UP001341281">
    <property type="component" value="Chromosome 01"/>
</dbReference>
<protein>
    <submittedName>
        <fullName evidence="2">Uncharacterized protein</fullName>
    </submittedName>
</protein>
<proteinExistence type="predicted"/>
<organism evidence="2 3">
    <name type="scientific">Paspalum notatum var. saurae</name>
    <dbReference type="NCBI Taxonomy" id="547442"/>
    <lineage>
        <taxon>Eukaryota</taxon>
        <taxon>Viridiplantae</taxon>
        <taxon>Streptophyta</taxon>
        <taxon>Embryophyta</taxon>
        <taxon>Tracheophyta</taxon>
        <taxon>Spermatophyta</taxon>
        <taxon>Magnoliopsida</taxon>
        <taxon>Liliopsida</taxon>
        <taxon>Poales</taxon>
        <taxon>Poaceae</taxon>
        <taxon>PACMAD clade</taxon>
        <taxon>Panicoideae</taxon>
        <taxon>Andropogonodae</taxon>
        <taxon>Paspaleae</taxon>
        <taxon>Paspalinae</taxon>
        <taxon>Paspalum</taxon>
    </lineage>
</organism>